<name>A0A6A5XNG8_9PLEO</name>
<dbReference type="GO" id="GO:0019748">
    <property type="term" value="P:secondary metabolic process"/>
    <property type="evidence" value="ECO:0007669"/>
    <property type="project" value="TreeGrafter"/>
</dbReference>
<evidence type="ECO:0000256" key="1">
    <source>
        <dbReference type="ARBA" id="ARBA00006484"/>
    </source>
</evidence>
<dbReference type="GO" id="GO:0016491">
    <property type="term" value="F:oxidoreductase activity"/>
    <property type="evidence" value="ECO:0007669"/>
    <property type="project" value="TreeGrafter"/>
</dbReference>
<dbReference type="EMBL" id="ML978070">
    <property type="protein sequence ID" value="KAF2014439.1"/>
    <property type="molecule type" value="Genomic_DNA"/>
</dbReference>
<dbReference type="Gene3D" id="3.40.50.720">
    <property type="entry name" value="NAD(P)-binding Rossmann-like Domain"/>
    <property type="match status" value="1"/>
</dbReference>
<dbReference type="PANTHER" id="PTHR43544:SF32">
    <property type="entry name" value="CHAIN DEHYDROGENASE, PUTATIVE (AFU_ORTHOLOGUE AFUA_5G01530)-RELATED"/>
    <property type="match status" value="1"/>
</dbReference>
<dbReference type="OrthoDB" id="1933717at2759"/>
<dbReference type="SUPFAM" id="SSF51735">
    <property type="entry name" value="NAD(P)-binding Rossmann-fold domains"/>
    <property type="match status" value="1"/>
</dbReference>
<dbReference type="InterPro" id="IPR036291">
    <property type="entry name" value="NAD(P)-bd_dom_sf"/>
</dbReference>
<dbReference type="AlphaFoldDB" id="A0A6A5XNG8"/>
<reference evidence="2" key="1">
    <citation type="journal article" date="2020" name="Stud. Mycol.">
        <title>101 Dothideomycetes genomes: a test case for predicting lifestyles and emergence of pathogens.</title>
        <authorList>
            <person name="Haridas S."/>
            <person name="Albert R."/>
            <person name="Binder M."/>
            <person name="Bloem J."/>
            <person name="Labutti K."/>
            <person name="Salamov A."/>
            <person name="Andreopoulos B."/>
            <person name="Baker S."/>
            <person name="Barry K."/>
            <person name="Bills G."/>
            <person name="Bluhm B."/>
            <person name="Cannon C."/>
            <person name="Castanera R."/>
            <person name="Culley D."/>
            <person name="Daum C."/>
            <person name="Ezra D."/>
            <person name="Gonzalez J."/>
            <person name="Henrissat B."/>
            <person name="Kuo A."/>
            <person name="Liang C."/>
            <person name="Lipzen A."/>
            <person name="Lutzoni F."/>
            <person name="Magnuson J."/>
            <person name="Mondo S."/>
            <person name="Nolan M."/>
            <person name="Ohm R."/>
            <person name="Pangilinan J."/>
            <person name="Park H.-J."/>
            <person name="Ramirez L."/>
            <person name="Alfaro M."/>
            <person name="Sun H."/>
            <person name="Tritt A."/>
            <person name="Yoshinaga Y."/>
            <person name="Zwiers L.-H."/>
            <person name="Turgeon B."/>
            <person name="Goodwin S."/>
            <person name="Spatafora J."/>
            <person name="Crous P."/>
            <person name="Grigoriev I."/>
        </authorList>
    </citation>
    <scope>NUCLEOTIDE SEQUENCE</scope>
    <source>
        <strain evidence="2">CBS 175.79</strain>
    </source>
</reference>
<evidence type="ECO:0000313" key="3">
    <source>
        <dbReference type="Proteomes" id="UP000799778"/>
    </source>
</evidence>
<protein>
    <submittedName>
        <fullName evidence="2">NAD(P)-binding protein</fullName>
    </submittedName>
</protein>
<dbReference type="InterPro" id="IPR051468">
    <property type="entry name" value="Fungal_SecMetab_SDRs"/>
</dbReference>
<accession>A0A6A5XNG8</accession>
<dbReference type="PANTHER" id="PTHR43544">
    <property type="entry name" value="SHORT-CHAIN DEHYDROGENASE/REDUCTASE"/>
    <property type="match status" value="1"/>
</dbReference>
<organism evidence="2 3">
    <name type="scientific">Aaosphaeria arxii CBS 175.79</name>
    <dbReference type="NCBI Taxonomy" id="1450172"/>
    <lineage>
        <taxon>Eukaryota</taxon>
        <taxon>Fungi</taxon>
        <taxon>Dikarya</taxon>
        <taxon>Ascomycota</taxon>
        <taxon>Pezizomycotina</taxon>
        <taxon>Dothideomycetes</taxon>
        <taxon>Pleosporomycetidae</taxon>
        <taxon>Pleosporales</taxon>
        <taxon>Pleosporales incertae sedis</taxon>
        <taxon>Aaosphaeria</taxon>
    </lineage>
</organism>
<comment type="similarity">
    <text evidence="1">Belongs to the short-chain dehydrogenases/reductases (SDR) family.</text>
</comment>
<dbReference type="GeneID" id="54280966"/>
<sequence length="264" mass="28049">MAPNIVVVTGANTGLGYAIVKGLLESSKTYHIYLGSRSAQKGDEAVKKVCGEVPESKSTVELLEIDVSSDESVTKAADIVEKAHGRLDTLVNNAGVGFDSLFTTGQMSLRDSFNKTFDINVASANVVTYTFAPLLIKSSDARLIFLAGIGQITIAAENYFPTPPLPAGWPKEVGFETIAYRSSKVAMNLVMLDWNHKLKEDGVKVWSINPGFCATGLVDGNAETMSAMGAQPASVGAQNIISAIEGNRDSDVGKCLDTDGLLPW</sequence>
<dbReference type="Pfam" id="PF00106">
    <property type="entry name" value="adh_short"/>
    <property type="match status" value="1"/>
</dbReference>
<dbReference type="RefSeq" id="XP_033382778.1">
    <property type="nucleotide sequence ID" value="XM_033523569.1"/>
</dbReference>
<dbReference type="Proteomes" id="UP000799778">
    <property type="component" value="Unassembled WGS sequence"/>
</dbReference>
<dbReference type="GO" id="GO:0005737">
    <property type="term" value="C:cytoplasm"/>
    <property type="evidence" value="ECO:0007669"/>
    <property type="project" value="TreeGrafter"/>
</dbReference>
<proteinExistence type="inferred from homology"/>
<dbReference type="PRINTS" id="PR00081">
    <property type="entry name" value="GDHRDH"/>
</dbReference>
<keyword evidence="3" id="KW-1185">Reference proteome</keyword>
<gene>
    <name evidence="2" type="ORF">BU24DRAFT_348534</name>
</gene>
<dbReference type="InterPro" id="IPR002347">
    <property type="entry name" value="SDR_fam"/>
</dbReference>
<evidence type="ECO:0000313" key="2">
    <source>
        <dbReference type="EMBL" id="KAF2014439.1"/>
    </source>
</evidence>